<gene>
    <name evidence="1" type="ORF">ACFL27_15095</name>
</gene>
<sequence length="79" mass="9361">MWWCQLVLLGSKLVENMVKIYDFTVSLIKVLTHSVYFSDSEASVLKNQGELYVQFVDLIDLNREVTYYRREAEYIADIF</sequence>
<name>A0ABV6YZM2_UNCC1</name>
<dbReference type="Proteomes" id="UP001594351">
    <property type="component" value="Unassembled WGS sequence"/>
</dbReference>
<proteinExistence type="predicted"/>
<dbReference type="EMBL" id="JBHPBY010000196">
    <property type="protein sequence ID" value="MFC1851521.1"/>
    <property type="molecule type" value="Genomic_DNA"/>
</dbReference>
<protein>
    <submittedName>
        <fullName evidence="1">Uncharacterized protein</fullName>
    </submittedName>
</protein>
<accession>A0ABV6YZM2</accession>
<comment type="caution">
    <text evidence="1">The sequence shown here is derived from an EMBL/GenBank/DDBJ whole genome shotgun (WGS) entry which is preliminary data.</text>
</comment>
<organism evidence="1 2">
    <name type="scientific">candidate division CSSED10-310 bacterium</name>
    <dbReference type="NCBI Taxonomy" id="2855610"/>
    <lineage>
        <taxon>Bacteria</taxon>
        <taxon>Bacteria division CSSED10-310</taxon>
    </lineage>
</organism>
<evidence type="ECO:0000313" key="2">
    <source>
        <dbReference type="Proteomes" id="UP001594351"/>
    </source>
</evidence>
<reference evidence="1 2" key="1">
    <citation type="submission" date="2024-09" db="EMBL/GenBank/DDBJ databases">
        <title>Laminarin stimulates single cell rates of sulfate reduction while oxygen inhibits transcriptomic activity in coastal marine sediment.</title>
        <authorList>
            <person name="Lindsay M."/>
            <person name="Orcutt B."/>
            <person name="Emerson D."/>
            <person name="Stepanauskas R."/>
            <person name="D'Angelo T."/>
        </authorList>
    </citation>
    <scope>NUCLEOTIDE SEQUENCE [LARGE SCALE GENOMIC DNA]</scope>
    <source>
        <strain evidence="1">SAG AM-311-K15</strain>
    </source>
</reference>
<keyword evidence="2" id="KW-1185">Reference proteome</keyword>
<feature type="non-terminal residue" evidence="1">
    <location>
        <position position="79"/>
    </location>
</feature>
<evidence type="ECO:0000313" key="1">
    <source>
        <dbReference type="EMBL" id="MFC1851521.1"/>
    </source>
</evidence>